<dbReference type="PROSITE" id="PS51035">
    <property type="entry name" value="BAG"/>
    <property type="match status" value="1"/>
</dbReference>
<feature type="region of interest" description="Disordered" evidence="3">
    <location>
        <begin position="867"/>
        <end position="1082"/>
    </location>
</feature>
<keyword evidence="2" id="KW-0175">Coiled coil</keyword>
<evidence type="ECO:0000256" key="3">
    <source>
        <dbReference type="SAM" id="MobiDB-lite"/>
    </source>
</evidence>
<dbReference type="PANTHER" id="PTHR33322:SF16">
    <property type="entry name" value="BAG FAMILY MOLECULAR CHAPERONE REGULATOR 6"/>
    <property type="match status" value="1"/>
</dbReference>
<dbReference type="GO" id="GO:0006457">
    <property type="term" value="P:protein folding"/>
    <property type="evidence" value="ECO:0007669"/>
    <property type="project" value="TreeGrafter"/>
</dbReference>
<dbReference type="EMBL" id="CP144749">
    <property type="protein sequence ID" value="WVZ77010.1"/>
    <property type="molecule type" value="Genomic_DNA"/>
</dbReference>
<dbReference type="Proteomes" id="UP001341281">
    <property type="component" value="Chromosome 05"/>
</dbReference>
<feature type="compositionally biased region" description="Basic and acidic residues" evidence="3">
    <location>
        <begin position="1187"/>
        <end position="1205"/>
    </location>
</feature>
<feature type="compositionally biased region" description="Polar residues" evidence="3">
    <location>
        <begin position="823"/>
        <end position="853"/>
    </location>
</feature>
<feature type="compositionally biased region" description="Basic and acidic residues" evidence="3">
    <location>
        <begin position="730"/>
        <end position="758"/>
    </location>
</feature>
<dbReference type="GO" id="GO:0009506">
    <property type="term" value="C:plasmodesma"/>
    <property type="evidence" value="ECO:0007669"/>
    <property type="project" value="TreeGrafter"/>
</dbReference>
<feature type="compositionally biased region" description="Basic and acidic residues" evidence="3">
    <location>
        <begin position="978"/>
        <end position="991"/>
    </location>
</feature>
<gene>
    <name evidence="5" type="ORF">U9M48_024915</name>
</gene>
<feature type="compositionally biased region" description="Basic and acidic residues" evidence="3">
    <location>
        <begin position="489"/>
        <end position="503"/>
    </location>
</feature>
<accession>A0AAQ3TP34</accession>
<dbReference type="CDD" id="cd23767">
    <property type="entry name" value="IQCD"/>
    <property type="match status" value="1"/>
</dbReference>
<dbReference type="InterPro" id="IPR036533">
    <property type="entry name" value="BAG_dom_sf"/>
</dbReference>
<feature type="compositionally biased region" description="Basic and acidic residues" evidence="3">
    <location>
        <begin position="890"/>
        <end position="904"/>
    </location>
</feature>
<feature type="compositionally biased region" description="Basic and acidic residues" evidence="3">
    <location>
        <begin position="1242"/>
        <end position="1255"/>
    </location>
</feature>
<dbReference type="InterPro" id="IPR003103">
    <property type="entry name" value="BAG_domain"/>
</dbReference>
<dbReference type="GO" id="GO:0051087">
    <property type="term" value="F:protein-folding chaperone binding"/>
    <property type="evidence" value="ECO:0007669"/>
    <property type="project" value="InterPro"/>
</dbReference>
<feature type="region of interest" description="Disordered" evidence="3">
    <location>
        <begin position="1292"/>
        <end position="1311"/>
    </location>
</feature>
<feature type="compositionally biased region" description="Basic and acidic residues" evidence="3">
    <location>
        <begin position="1022"/>
        <end position="1034"/>
    </location>
</feature>
<sequence length="1311" mass="144418">MYPANHYMDPYHSHYRNHTLYPYYPPPRWEVHLGPPQVMDSSYRPASYGPWPYNTGMNHPHPSDYHCCCYQTYPPDHYSFRPPFPQELPPPHLYYHGPFPQHSNACPSYFVPPHPYPADQTPYGYDKFKNHCCGCPNHVCHGAEKSNVKIEEERPDVKLENEHKNADRGSIIHHPNNQYPFIWLPSGNMEGEENGKQYELSPQLLNRWPPGSSKRTEHDNQKEKRFQWPIVWMPAGYDEPKQKAKEMEEMQEIPKAPNISGEAPQSPKIKIIPLSSWFENGHHDQKPAANDGSGDHNDRSTMKNQSAITDHQDGITLEGSPKTTSALPKRVNDEKKPVRENYKTIPVVSEKEIDEKKASTCRNIPVMRESDEKKTTSEKKEAKKVEGNGKATAAKHSKLPPVCLRVDPLPRKKSGNGSSRSPSPPTRKEGDKAKKDVKKAQGQNVEPKQPKQSNTRDIAVSEVKDESPDEMKRGMGFANETMQAASAENSREEEVATSKHDQKAQAGNTSIGAQGDAGVVQENAGAESLKGCDERTNEDATVVESESAKDDAQTHIVNLSEPDAAVRIQSVYRGYDVRRWQPLDKLRKIKDVHKQMQDVRRQLQCLEDSCKKLTEKEQVAIGETIMNLLLKLDTIQGLHPTVREARKSVARELICLQEKLDTLCKQPSSGHTDNDGERAENIIQTAAPGVTAEASDREDRAVGLGKAEEPSSVDCVDLCDPLSSVVPLEVRQDADAGEQKDKKEEPCTTKMEKAHEEVQSSMDMMSDAALPEHHTDNQEQQIEETNVVSVKQVTEEEKPAAMGELEEMPSASSTEPLHDAESSGDSSGLKQCPASTEQNLHTRSNTGLSPASTMDINASAAVISVENGVTTEKDGPVDSQVHETTAVKNLELKHDVSSAEDHQQNETSSSVAHLEEDSLVPLKHVEQRDPTPANDLVVSNTEDQQEARDVRMQEQALDTMQDSAKEPDGKLEASTNDSKLDAPADAEKHDQTALVEPTLVSSSASELVLDESEDTMPCGVSSKDEPPHVDDKTKPPTVDKLTEGSANSEDSLCEESTEEPNIQGGHSSLAEEADETRGGTVFPELESCELPCAHHDGIIVDERPEMNGPLEGQTDAPKENCGSDSITVDERPEMKGPLEGQTDALKENGSSDSSGADVVVSETDECTETLKEAAPVCKEGASSTEDADLRVSETDKCNETPKDGPAHAIGANPAEDEANTAKEDLAVQTENKASSGNASPGDLKDSDEKKLAEENQKLKELLQKLLASGNDQMGVITDLSEKVNALERRLARKKRAKVRVHRPSRHAAKVH</sequence>
<feature type="compositionally biased region" description="Basic and acidic residues" evidence="3">
    <location>
        <begin position="349"/>
        <end position="358"/>
    </location>
</feature>
<feature type="compositionally biased region" description="Basic and acidic residues" evidence="3">
    <location>
        <begin position="462"/>
        <end position="473"/>
    </location>
</feature>
<dbReference type="PROSITE" id="PS50096">
    <property type="entry name" value="IQ"/>
    <property type="match status" value="1"/>
</dbReference>
<feature type="region of interest" description="Disordered" evidence="3">
    <location>
        <begin position="279"/>
        <end position="555"/>
    </location>
</feature>
<feature type="compositionally biased region" description="Polar residues" evidence="3">
    <location>
        <begin position="1228"/>
        <end position="1238"/>
    </location>
</feature>
<evidence type="ECO:0000256" key="1">
    <source>
        <dbReference type="ARBA" id="ARBA00023186"/>
    </source>
</evidence>
<feature type="region of interest" description="Disordered" evidence="3">
    <location>
        <begin position="729"/>
        <end position="761"/>
    </location>
</feature>
<dbReference type="Pfam" id="PF02179">
    <property type="entry name" value="BAG"/>
    <property type="match status" value="1"/>
</dbReference>
<protein>
    <recommendedName>
        <fullName evidence="4">BAG domain-containing protein</fullName>
    </recommendedName>
</protein>
<dbReference type="SUPFAM" id="SSF63491">
    <property type="entry name" value="BAG domain"/>
    <property type="match status" value="1"/>
</dbReference>
<feature type="coiled-coil region" evidence="2">
    <location>
        <begin position="589"/>
        <end position="616"/>
    </location>
</feature>
<evidence type="ECO:0000259" key="4">
    <source>
        <dbReference type="PROSITE" id="PS51035"/>
    </source>
</evidence>
<keyword evidence="1" id="KW-0143">Chaperone</keyword>
<dbReference type="FunFam" id="1.20.58.120:FF:000010">
    <property type="entry name" value="BAG family molecular chaperone regulator 6"/>
    <property type="match status" value="1"/>
</dbReference>
<feature type="region of interest" description="Disordered" evidence="3">
    <location>
        <begin position="1103"/>
        <end position="1255"/>
    </location>
</feature>
<dbReference type="SMART" id="SM00264">
    <property type="entry name" value="BAG"/>
    <property type="match status" value="1"/>
</dbReference>
<organism evidence="5 6">
    <name type="scientific">Paspalum notatum var. saurae</name>
    <dbReference type="NCBI Taxonomy" id="547442"/>
    <lineage>
        <taxon>Eukaryota</taxon>
        <taxon>Viridiplantae</taxon>
        <taxon>Streptophyta</taxon>
        <taxon>Embryophyta</taxon>
        <taxon>Tracheophyta</taxon>
        <taxon>Spermatophyta</taxon>
        <taxon>Magnoliopsida</taxon>
        <taxon>Liliopsida</taxon>
        <taxon>Poales</taxon>
        <taxon>Poaceae</taxon>
        <taxon>PACMAD clade</taxon>
        <taxon>Panicoideae</taxon>
        <taxon>Andropogonodae</taxon>
        <taxon>Paspaleae</taxon>
        <taxon>Paspalinae</taxon>
        <taxon>Paspalum</taxon>
    </lineage>
</organism>
<name>A0AAQ3TP34_PASNO</name>
<reference evidence="5 6" key="1">
    <citation type="submission" date="2024-02" db="EMBL/GenBank/DDBJ databases">
        <title>High-quality chromosome-scale genome assembly of Pensacola bahiagrass (Paspalum notatum Flugge var. saurae).</title>
        <authorList>
            <person name="Vega J.M."/>
            <person name="Podio M."/>
            <person name="Orjuela J."/>
            <person name="Siena L.A."/>
            <person name="Pessino S.C."/>
            <person name="Combes M.C."/>
            <person name="Mariac C."/>
            <person name="Albertini E."/>
            <person name="Pupilli F."/>
            <person name="Ortiz J.P.A."/>
            <person name="Leblanc O."/>
        </authorList>
    </citation>
    <scope>NUCLEOTIDE SEQUENCE [LARGE SCALE GENOMIC DNA]</scope>
    <source>
        <strain evidence="5">R1</strain>
        <tissue evidence="5">Leaf</tissue>
    </source>
</reference>
<feature type="compositionally biased region" description="Polar residues" evidence="3">
    <location>
        <begin position="444"/>
        <end position="456"/>
    </location>
</feature>
<proteinExistence type="predicted"/>
<dbReference type="Gene3D" id="1.20.58.120">
    <property type="entry name" value="BAG domain"/>
    <property type="match status" value="1"/>
</dbReference>
<evidence type="ECO:0000313" key="5">
    <source>
        <dbReference type="EMBL" id="WVZ77010.1"/>
    </source>
</evidence>
<evidence type="ECO:0000256" key="2">
    <source>
        <dbReference type="SAM" id="Coils"/>
    </source>
</evidence>
<feature type="compositionally biased region" description="Basic and acidic residues" evidence="3">
    <location>
        <begin position="368"/>
        <end position="387"/>
    </location>
</feature>
<dbReference type="InterPro" id="IPR040400">
    <property type="entry name" value="BAG5/6/7/8"/>
</dbReference>
<evidence type="ECO:0000313" key="6">
    <source>
        <dbReference type="Proteomes" id="UP001341281"/>
    </source>
</evidence>
<feature type="domain" description="BAG" evidence="4">
    <location>
        <begin position="588"/>
        <end position="664"/>
    </location>
</feature>
<keyword evidence="6" id="KW-1185">Reference proteome</keyword>
<feature type="region of interest" description="Disordered" evidence="3">
    <location>
        <begin position="794"/>
        <end position="853"/>
    </location>
</feature>
<feature type="compositionally biased region" description="Basic and acidic residues" evidence="3">
    <location>
        <begin position="330"/>
        <end position="342"/>
    </location>
</feature>
<dbReference type="PANTHER" id="PTHR33322">
    <property type="entry name" value="BAG DOMAIN CONTAINING PROTEIN, EXPRESSED"/>
    <property type="match status" value="1"/>
</dbReference>
<feature type="compositionally biased region" description="Low complexity" evidence="3">
    <location>
        <begin position="1150"/>
        <end position="1161"/>
    </location>
</feature>